<gene>
    <name evidence="2" type="ORF">J5N97_025990</name>
</gene>
<dbReference type="AlphaFoldDB" id="A0A9D5C1H8"/>
<dbReference type="PROSITE" id="PS50011">
    <property type="entry name" value="PROTEIN_KINASE_DOM"/>
    <property type="match status" value="1"/>
</dbReference>
<dbReference type="Proteomes" id="UP001085076">
    <property type="component" value="Miscellaneous, Linkage group lg08"/>
</dbReference>
<reference evidence="2" key="1">
    <citation type="submission" date="2021-03" db="EMBL/GenBank/DDBJ databases">
        <authorList>
            <person name="Li Z."/>
            <person name="Yang C."/>
        </authorList>
    </citation>
    <scope>NUCLEOTIDE SEQUENCE</scope>
    <source>
        <strain evidence="2">Dzin_1.0</strain>
        <tissue evidence="2">Leaf</tissue>
    </source>
</reference>
<dbReference type="InterPro" id="IPR011009">
    <property type="entry name" value="Kinase-like_dom_sf"/>
</dbReference>
<protein>
    <recommendedName>
        <fullName evidence="1">Protein kinase domain-containing protein</fullName>
    </recommendedName>
</protein>
<dbReference type="InterPro" id="IPR050823">
    <property type="entry name" value="Plant_Ser_Thr_Prot_Kinase"/>
</dbReference>
<dbReference type="Gene3D" id="1.10.510.10">
    <property type="entry name" value="Transferase(Phosphotransferase) domain 1"/>
    <property type="match status" value="1"/>
</dbReference>
<dbReference type="SUPFAM" id="SSF56112">
    <property type="entry name" value="Protein kinase-like (PK-like)"/>
    <property type="match status" value="1"/>
</dbReference>
<name>A0A9D5C1H8_9LILI</name>
<organism evidence="2 3">
    <name type="scientific">Dioscorea zingiberensis</name>
    <dbReference type="NCBI Taxonomy" id="325984"/>
    <lineage>
        <taxon>Eukaryota</taxon>
        <taxon>Viridiplantae</taxon>
        <taxon>Streptophyta</taxon>
        <taxon>Embryophyta</taxon>
        <taxon>Tracheophyta</taxon>
        <taxon>Spermatophyta</taxon>
        <taxon>Magnoliopsida</taxon>
        <taxon>Liliopsida</taxon>
        <taxon>Dioscoreales</taxon>
        <taxon>Dioscoreaceae</taxon>
        <taxon>Dioscorea</taxon>
    </lineage>
</organism>
<comment type="caution">
    <text evidence="2">The sequence shown here is derived from an EMBL/GenBank/DDBJ whole genome shotgun (WGS) entry which is preliminary data.</text>
</comment>
<reference evidence="2" key="2">
    <citation type="journal article" date="2022" name="Hortic Res">
        <title>The genome of Dioscorea zingiberensis sheds light on the biosynthesis, origin and evolution of the medicinally important diosgenin saponins.</title>
        <authorList>
            <person name="Li Y."/>
            <person name="Tan C."/>
            <person name="Li Z."/>
            <person name="Guo J."/>
            <person name="Li S."/>
            <person name="Chen X."/>
            <person name="Wang C."/>
            <person name="Dai X."/>
            <person name="Yang H."/>
            <person name="Song W."/>
            <person name="Hou L."/>
            <person name="Xu J."/>
            <person name="Tong Z."/>
            <person name="Xu A."/>
            <person name="Yuan X."/>
            <person name="Wang W."/>
            <person name="Yang Q."/>
            <person name="Chen L."/>
            <person name="Sun Z."/>
            <person name="Wang K."/>
            <person name="Pan B."/>
            <person name="Chen J."/>
            <person name="Bao Y."/>
            <person name="Liu F."/>
            <person name="Qi X."/>
            <person name="Gang D.R."/>
            <person name="Wen J."/>
            <person name="Li J."/>
        </authorList>
    </citation>
    <scope>NUCLEOTIDE SEQUENCE</scope>
    <source>
        <strain evidence="2">Dzin_1.0</strain>
    </source>
</reference>
<evidence type="ECO:0000313" key="3">
    <source>
        <dbReference type="Proteomes" id="UP001085076"/>
    </source>
</evidence>
<dbReference type="EMBL" id="JAGGNH010000008">
    <property type="protein sequence ID" value="KAJ0964852.1"/>
    <property type="molecule type" value="Genomic_DNA"/>
</dbReference>
<dbReference type="PANTHER" id="PTHR45621">
    <property type="entry name" value="OS01G0588500 PROTEIN-RELATED"/>
    <property type="match status" value="1"/>
</dbReference>
<sequence>MKGWHSRDFKASNVLLDAMFNPKLSNFGLAREGPSTGDTHGSTAVMGTYGYAAPDYVENGHLTSKSNIWSFGVVLFEILMGRLSMERNRPRHEHKLLEWLKQCKKFNMIMEPRLENQYSIKGAKKVTKLAYSCL</sequence>
<dbReference type="Pfam" id="PF00069">
    <property type="entry name" value="Pkinase"/>
    <property type="match status" value="1"/>
</dbReference>
<dbReference type="GO" id="GO:0004672">
    <property type="term" value="F:protein kinase activity"/>
    <property type="evidence" value="ECO:0007669"/>
    <property type="project" value="InterPro"/>
</dbReference>
<keyword evidence="3" id="KW-1185">Reference proteome</keyword>
<dbReference type="GO" id="GO:0005524">
    <property type="term" value="F:ATP binding"/>
    <property type="evidence" value="ECO:0007669"/>
    <property type="project" value="InterPro"/>
</dbReference>
<evidence type="ECO:0000259" key="1">
    <source>
        <dbReference type="PROSITE" id="PS50011"/>
    </source>
</evidence>
<accession>A0A9D5C1H8</accession>
<feature type="domain" description="Protein kinase" evidence="1">
    <location>
        <begin position="1"/>
        <end position="134"/>
    </location>
</feature>
<dbReference type="InterPro" id="IPR000719">
    <property type="entry name" value="Prot_kinase_dom"/>
</dbReference>
<evidence type="ECO:0000313" key="2">
    <source>
        <dbReference type="EMBL" id="KAJ0964852.1"/>
    </source>
</evidence>
<proteinExistence type="predicted"/>
<dbReference type="OrthoDB" id="4062651at2759"/>